<dbReference type="InterPro" id="IPR008927">
    <property type="entry name" value="6-PGluconate_DH-like_C_sf"/>
</dbReference>
<keyword evidence="1" id="KW-0560">Oxidoreductase</keyword>
<reference evidence="5" key="1">
    <citation type="journal article" date="2014" name="Int. J. Syst. Evol. Microbiol.">
        <title>Complete genome sequence of Corynebacterium casei LMG S-19264T (=DSM 44701T), isolated from a smear-ripened cheese.</title>
        <authorList>
            <consortium name="US DOE Joint Genome Institute (JGI-PGF)"/>
            <person name="Walter F."/>
            <person name="Albersmeier A."/>
            <person name="Kalinowski J."/>
            <person name="Ruckert C."/>
        </authorList>
    </citation>
    <scope>NUCLEOTIDE SEQUENCE</scope>
    <source>
        <strain evidence="5">VKM B-2789</strain>
    </source>
</reference>
<dbReference type="Gene3D" id="1.10.1040.10">
    <property type="entry name" value="N-(1-d-carboxylethyl)-l-norvaline Dehydrogenase, domain 2"/>
    <property type="match status" value="1"/>
</dbReference>
<proteinExistence type="predicted"/>
<evidence type="ECO:0000256" key="2">
    <source>
        <dbReference type="ARBA" id="ARBA00023027"/>
    </source>
</evidence>
<dbReference type="GO" id="GO:0016491">
    <property type="term" value="F:oxidoreductase activity"/>
    <property type="evidence" value="ECO:0007669"/>
    <property type="project" value="UniProtKB-KW"/>
</dbReference>
<dbReference type="InterPro" id="IPR013131">
    <property type="entry name" value="Mannitol_DH_N"/>
</dbReference>
<dbReference type="InterPro" id="IPR013118">
    <property type="entry name" value="Mannitol_DH_C"/>
</dbReference>
<evidence type="ECO:0000313" key="6">
    <source>
        <dbReference type="Proteomes" id="UP001143330"/>
    </source>
</evidence>
<sequence>MSTRIVQFGTSRFLQAHVDLFVHEAREAGQDIGPIAVVQASGSAARAGRVSAFGRPEGYPVIIRGMVEGLPVERQVTVRAVDRGLSAATDWEALKALFADEAGIVVSNMGDAGYEIAAEDRSPTLLAGGAPLSFPGKLAALLHHRWSEGGAPVTVLPCELINRNGEVLKAAVKELAIASGAPAAFAEWLDREVIFANTLVDRIVSEPIEPVGAVAEPYALWAIEAQPGLALPFSHPNVVLTGDLDPFERLKLHILNLGHTFLADIWASEGRPAGETVRAILADEAVRARLDALYAQEVVPGFKARGMGGEADSYVAVTLDRFRNPFLDHRIADIAQNHAVKVERRIKAFLDWLAGQPGAPATPVLDALVARHAQQVPA</sequence>
<comment type="caution">
    <text evidence="5">The sequence shown here is derived from an EMBL/GenBank/DDBJ whole genome shotgun (WGS) entry which is preliminary data.</text>
</comment>
<accession>A0A9W6JXD4</accession>
<protein>
    <submittedName>
        <fullName evidence="5">D-mannonate oxidoreductase</fullName>
    </submittedName>
</protein>
<reference evidence="5" key="2">
    <citation type="submission" date="2023-01" db="EMBL/GenBank/DDBJ databases">
        <authorList>
            <person name="Sun Q."/>
            <person name="Evtushenko L."/>
        </authorList>
    </citation>
    <scope>NUCLEOTIDE SEQUENCE</scope>
    <source>
        <strain evidence="5">VKM B-2789</strain>
    </source>
</reference>
<keyword evidence="6" id="KW-1185">Reference proteome</keyword>
<dbReference type="PANTHER" id="PTHR30524:SF0">
    <property type="entry name" value="ALTRONATE OXIDOREDUCTASE-RELATED"/>
    <property type="match status" value="1"/>
</dbReference>
<evidence type="ECO:0000259" key="3">
    <source>
        <dbReference type="Pfam" id="PF01232"/>
    </source>
</evidence>
<dbReference type="SUPFAM" id="SSF51735">
    <property type="entry name" value="NAD(P)-binding Rossmann-fold domains"/>
    <property type="match status" value="1"/>
</dbReference>
<gene>
    <name evidence="5" type="ORF">GCM10017653_23280</name>
</gene>
<dbReference type="InterPro" id="IPR036291">
    <property type="entry name" value="NAD(P)-bd_dom_sf"/>
</dbReference>
<dbReference type="AlphaFoldDB" id="A0A9W6JXD4"/>
<dbReference type="Gene3D" id="3.40.50.720">
    <property type="entry name" value="NAD(P)-binding Rossmann-like Domain"/>
    <property type="match status" value="1"/>
</dbReference>
<dbReference type="PANTHER" id="PTHR30524">
    <property type="entry name" value="MANNITOL-1-PHOSPHATE 5-DEHYDROGENASE"/>
    <property type="match status" value="1"/>
</dbReference>
<dbReference type="RefSeq" id="WP_213358548.1">
    <property type="nucleotide sequence ID" value="NZ_BSFM01000012.1"/>
</dbReference>
<organism evidence="5 6">
    <name type="scientific">Ancylobacter defluvii</name>
    <dbReference type="NCBI Taxonomy" id="1282440"/>
    <lineage>
        <taxon>Bacteria</taxon>
        <taxon>Pseudomonadati</taxon>
        <taxon>Pseudomonadota</taxon>
        <taxon>Alphaproteobacteria</taxon>
        <taxon>Hyphomicrobiales</taxon>
        <taxon>Xanthobacteraceae</taxon>
        <taxon>Ancylobacter</taxon>
    </lineage>
</organism>
<dbReference type="Pfam" id="PF08125">
    <property type="entry name" value="Mannitol_dh_C"/>
    <property type="match status" value="1"/>
</dbReference>
<dbReference type="SUPFAM" id="SSF48179">
    <property type="entry name" value="6-phosphogluconate dehydrogenase C-terminal domain-like"/>
    <property type="match status" value="1"/>
</dbReference>
<evidence type="ECO:0000313" key="5">
    <source>
        <dbReference type="EMBL" id="GLK84258.1"/>
    </source>
</evidence>
<dbReference type="Proteomes" id="UP001143330">
    <property type="component" value="Unassembled WGS sequence"/>
</dbReference>
<dbReference type="Pfam" id="PF01232">
    <property type="entry name" value="Mannitol_dh"/>
    <property type="match status" value="1"/>
</dbReference>
<feature type="domain" description="Mannitol dehydrogenase N-terminal" evidence="3">
    <location>
        <begin position="4"/>
        <end position="225"/>
    </location>
</feature>
<dbReference type="InterPro" id="IPR013328">
    <property type="entry name" value="6PGD_dom2"/>
</dbReference>
<dbReference type="EMBL" id="BSFM01000012">
    <property type="protein sequence ID" value="GLK84258.1"/>
    <property type="molecule type" value="Genomic_DNA"/>
</dbReference>
<feature type="domain" description="Mannitol dehydrogenase C-terminal" evidence="4">
    <location>
        <begin position="243"/>
        <end position="346"/>
    </location>
</feature>
<keyword evidence="2" id="KW-0520">NAD</keyword>
<evidence type="ECO:0000256" key="1">
    <source>
        <dbReference type="ARBA" id="ARBA00023002"/>
    </source>
</evidence>
<name>A0A9W6JXD4_9HYPH</name>
<evidence type="ECO:0000259" key="4">
    <source>
        <dbReference type="Pfam" id="PF08125"/>
    </source>
</evidence>